<dbReference type="Pfam" id="PF13650">
    <property type="entry name" value="Asp_protease_2"/>
    <property type="match status" value="2"/>
</dbReference>
<keyword evidence="3" id="KW-1185">Reference proteome</keyword>
<proteinExistence type="predicted"/>
<keyword evidence="1" id="KW-0732">Signal</keyword>
<dbReference type="Proteomes" id="UP001138681">
    <property type="component" value="Unassembled WGS sequence"/>
</dbReference>
<gene>
    <name evidence="2" type="ORF">KCG46_05860</name>
</gene>
<dbReference type="GO" id="GO:0006508">
    <property type="term" value="P:proteolysis"/>
    <property type="evidence" value="ECO:0007669"/>
    <property type="project" value="UniProtKB-KW"/>
</dbReference>
<keyword evidence="2" id="KW-0645">Protease</keyword>
<accession>A0A9X1JP62</accession>
<organism evidence="2 3">
    <name type="scientific">Erythrobacter crassostreae</name>
    <dbReference type="NCBI Taxonomy" id="2828328"/>
    <lineage>
        <taxon>Bacteria</taxon>
        <taxon>Pseudomonadati</taxon>
        <taxon>Pseudomonadota</taxon>
        <taxon>Alphaproteobacteria</taxon>
        <taxon>Sphingomonadales</taxon>
        <taxon>Erythrobacteraceae</taxon>
        <taxon>Erythrobacter/Porphyrobacter group</taxon>
        <taxon>Erythrobacter</taxon>
    </lineage>
</organism>
<dbReference type="AlphaFoldDB" id="A0A9X1JP62"/>
<dbReference type="CDD" id="cd05483">
    <property type="entry name" value="retropepsin_like_bacteria"/>
    <property type="match status" value="1"/>
</dbReference>
<sequence length="332" mass="35979">MRTLLALSAMPLALVTAASHANTVEPPAPIKSLTQESIAPDLANPNTEILPLEEERHRRLTIPVTIEGAGPYDFMIDTGSQATAVTHKINDSLSLTPLGTATLVGMASRRPVNLVEVNNLVVGSHTIHNLTAPVLNSSHVGADGIIGLDSLQDFRVLIDFRNETIALEDMTKKQSRSGFEIIVKARQKLGQLLITDAVVEGVRATVIIDTGAQSSLANNALRDRIRARRSQEVTTMDVNGVTMVGDVANIRSLKIQGLALTNVPLAFADAPAFEALGLKDKPVLSLGMQHLKIFDRVAIDFANKRIMFDVPRDIARALRKSKREGAIRPFNR</sequence>
<name>A0A9X1JP62_9SPHN</name>
<feature type="chain" id="PRO_5040831214" evidence="1">
    <location>
        <begin position="22"/>
        <end position="332"/>
    </location>
</feature>
<keyword evidence="2" id="KW-0378">Hydrolase</keyword>
<feature type="signal peptide" evidence="1">
    <location>
        <begin position="1"/>
        <end position="21"/>
    </location>
</feature>
<evidence type="ECO:0000313" key="3">
    <source>
        <dbReference type="Proteomes" id="UP001138681"/>
    </source>
</evidence>
<reference evidence="2" key="1">
    <citation type="submission" date="2021-04" db="EMBL/GenBank/DDBJ databases">
        <authorList>
            <person name="Pira H."/>
            <person name="Risdian C."/>
            <person name="Wink J."/>
        </authorList>
    </citation>
    <scope>NUCLEOTIDE SEQUENCE</scope>
    <source>
        <strain evidence="2">WH158</strain>
    </source>
</reference>
<comment type="caution">
    <text evidence="2">The sequence shown here is derived from an EMBL/GenBank/DDBJ whole genome shotgun (WGS) entry which is preliminary data.</text>
</comment>
<evidence type="ECO:0000313" key="2">
    <source>
        <dbReference type="EMBL" id="MBV7259102.1"/>
    </source>
</evidence>
<dbReference type="RefSeq" id="WP_218404341.1">
    <property type="nucleotide sequence ID" value="NZ_JAGSPC010000001.1"/>
</dbReference>
<dbReference type="EMBL" id="JAGSPC010000001">
    <property type="protein sequence ID" value="MBV7259102.1"/>
    <property type="molecule type" value="Genomic_DNA"/>
</dbReference>
<protein>
    <submittedName>
        <fullName evidence="2">Aspartyl protease family protein</fullName>
    </submittedName>
</protein>
<dbReference type="InterPro" id="IPR034122">
    <property type="entry name" value="Retropepsin-like_bacterial"/>
</dbReference>
<dbReference type="GO" id="GO:0008233">
    <property type="term" value="F:peptidase activity"/>
    <property type="evidence" value="ECO:0007669"/>
    <property type="project" value="UniProtKB-KW"/>
</dbReference>
<evidence type="ECO:0000256" key="1">
    <source>
        <dbReference type="SAM" id="SignalP"/>
    </source>
</evidence>